<name>A0ABW5QS02_9BACL</name>
<reference evidence="2" key="1">
    <citation type="journal article" date="2019" name="Int. J. Syst. Evol. Microbiol.">
        <title>The Global Catalogue of Microorganisms (GCM) 10K type strain sequencing project: providing services to taxonomists for standard genome sequencing and annotation.</title>
        <authorList>
            <consortium name="The Broad Institute Genomics Platform"/>
            <consortium name="The Broad Institute Genome Sequencing Center for Infectious Disease"/>
            <person name="Wu L."/>
            <person name="Ma J."/>
        </authorList>
    </citation>
    <scope>NUCLEOTIDE SEQUENCE [LARGE SCALE GENOMIC DNA]</scope>
    <source>
        <strain evidence="2">TISTR 1827</strain>
    </source>
</reference>
<dbReference type="Proteomes" id="UP001597493">
    <property type="component" value="Unassembled WGS sequence"/>
</dbReference>
<proteinExistence type="predicted"/>
<dbReference type="EMBL" id="JBHUMY010000001">
    <property type="protein sequence ID" value="MFD2659184.1"/>
    <property type="molecule type" value="Genomic_DNA"/>
</dbReference>
<accession>A0ABW5QS02</accession>
<keyword evidence="2" id="KW-1185">Reference proteome</keyword>
<evidence type="ECO:0000313" key="2">
    <source>
        <dbReference type="Proteomes" id="UP001597493"/>
    </source>
</evidence>
<gene>
    <name evidence="1" type="ORF">ACFSW5_02765</name>
</gene>
<protein>
    <recommendedName>
        <fullName evidence="3">Zinc ribbon domain-containing protein</fullName>
    </recommendedName>
</protein>
<evidence type="ECO:0008006" key="3">
    <source>
        <dbReference type="Google" id="ProtNLM"/>
    </source>
</evidence>
<comment type="caution">
    <text evidence="1">The sequence shown here is derived from an EMBL/GenBank/DDBJ whole genome shotgun (WGS) entry which is preliminary data.</text>
</comment>
<sequence length="79" mass="8771">MFCPVCNGMEPLTAVCAKCGNTADDLGRITDLKGPYSPYEPISVMMHIMLEGECEGICRHVCSCSRCRDVFEVNVAEWH</sequence>
<dbReference type="RefSeq" id="WP_379269510.1">
    <property type="nucleotide sequence ID" value="NZ_JBHUGT010000031.1"/>
</dbReference>
<organism evidence="1 2">
    <name type="scientific">Paenibacillus thailandensis</name>
    <dbReference type="NCBI Taxonomy" id="393250"/>
    <lineage>
        <taxon>Bacteria</taxon>
        <taxon>Bacillati</taxon>
        <taxon>Bacillota</taxon>
        <taxon>Bacilli</taxon>
        <taxon>Bacillales</taxon>
        <taxon>Paenibacillaceae</taxon>
        <taxon>Paenibacillus</taxon>
    </lineage>
</organism>
<evidence type="ECO:0000313" key="1">
    <source>
        <dbReference type="EMBL" id="MFD2659184.1"/>
    </source>
</evidence>